<gene>
    <name evidence="1" type="ORF">CYCCA115_LOCUS14282</name>
</gene>
<comment type="caution">
    <text evidence="1">The sequence shown here is derived from an EMBL/GenBank/DDBJ whole genome shotgun (WGS) entry which is preliminary data.</text>
</comment>
<sequence length="430" mass="48224">MADRVDTEQSESRVHHHYVGDGEAEAEVVSRDITQVTVDSSTQKIQNESFFQCHHLYKVDFSRATSLDTIGQWAFYECRSLCEMILPLSLVYIGSYAYYECSNLVDLELPYGLEVISAAAFSCCRSLVNITIPSTVRQLRVGTFSHCEGLESVELPSKLESIASEAFGACSSLKNIAIPMDTKVASNAFRACNSLLKACHIGKEENLNDNSTQQNNEIIVCVLKERLLHHPLHKICYYQSNTSGSQPITLASESLMQFAMDRDPLGMMPLHILSIAAKPNWKYIHTALQLEGGADACLHARDSWGHTPFDYLARNRNVDSASWKETLAILFWKRVLQLGLKTWRVAMVQKIGKVDGSLAKERGQSFREIDSKLKNYEARDRSSILELCLWKHELNSTISEVESSSIEASRVICRLTCCAEVVVPNVLVFL</sequence>
<evidence type="ECO:0000313" key="2">
    <source>
        <dbReference type="Proteomes" id="UP001295423"/>
    </source>
</evidence>
<keyword evidence="2" id="KW-1185">Reference proteome</keyword>
<dbReference type="EMBL" id="CAKOGP040001836">
    <property type="protein sequence ID" value="CAJ1953679.1"/>
    <property type="molecule type" value="Genomic_DNA"/>
</dbReference>
<reference evidence="1" key="1">
    <citation type="submission" date="2023-08" db="EMBL/GenBank/DDBJ databases">
        <authorList>
            <person name="Audoor S."/>
            <person name="Bilcke G."/>
        </authorList>
    </citation>
    <scope>NUCLEOTIDE SEQUENCE</scope>
</reference>
<dbReference type="Proteomes" id="UP001295423">
    <property type="component" value="Unassembled WGS sequence"/>
</dbReference>
<dbReference type="PANTHER" id="PTHR45661:SF3">
    <property type="entry name" value="IG-LIKE DOMAIN-CONTAINING PROTEIN"/>
    <property type="match status" value="1"/>
</dbReference>
<organism evidence="1 2">
    <name type="scientific">Cylindrotheca closterium</name>
    <dbReference type="NCBI Taxonomy" id="2856"/>
    <lineage>
        <taxon>Eukaryota</taxon>
        <taxon>Sar</taxon>
        <taxon>Stramenopiles</taxon>
        <taxon>Ochrophyta</taxon>
        <taxon>Bacillariophyta</taxon>
        <taxon>Bacillariophyceae</taxon>
        <taxon>Bacillariophycidae</taxon>
        <taxon>Bacillariales</taxon>
        <taxon>Bacillariaceae</taxon>
        <taxon>Cylindrotheca</taxon>
    </lineage>
</organism>
<name>A0AAD2FU71_9STRA</name>
<dbReference type="Gene3D" id="3.80.10.10">
    <property type="entry name" value="Ribonuclease Inhibitor"/>
    <property type="match status" value="2"/>
</dbReference>
<dbReference type="AlphaFoldDB" id="A0AAD2FU71"/>
<evidence type="ECO:0000313" key="1">
    <source>
        <dbReference type="EMBL" id="CAJ1953679.1"/>
    </source>
</evidence>
<protein>
    <submittedName>
        <fullName evidence="1">Uncharacterized protein</fullName>
    </submittedName>
</protein>
<dbReference type="InterPro" id="IPR026906">
    <property type="entry name" value="LRR_5"/>
</dbReference>
<dbReference type="SUPFAM" id="SSF52058">
    <property type="entry name" value="L domain-like"/>
    <property type="match status" value="1"/>
</dbReference>
<dbReference type="Pfam" id="PF13306">
    <property type="entry name" value="LRR_5"/>
    <property type="match status" value="1"/>
</dbReference>
<dbReference type="PANTHER" id="PTHR45661">
    <property type="entry name" value="SURFACE ANTIGEN"/>
    <property type="match status" value="1"/>
</dbReference>
<dbReference type="InterPro" id="IPR053139">
    <property type="entry name" value="Surface_bspA-like"/>
</dbReference>
<accession>A0AAD2FU71</accession>
<proteinExistence type="predicted"/>
<dbReference type="InterPro" id="IPR032675">
    <property type="entry name" value="LRR_dom_sf"/>
</dbReference>